<dbReference type="PROSITE" id="PS00463">
    <property type="entry name" value="ZN2_CY6_FUNGAL_1"/>
    <property type="match status" value="1"/>
</dbReference>
<evidence type="ECO:0000256" key="5">
    <source>
        <dbReference type="ARBA" id="ARBA00023242"/>
    </source>
</evidence>
<evidence type="ECO:0000256" key="4">
    <source>
        <dbReference type="ARBA" id="ARBA00023163"/>
    </source>
</evidence>
<dbReference type="GeneID" id="70247741"/>
<evidence type="ECO:0000313" key="7">
    <source>
        <dbReference type="EMBL" id="KAH8690118.1"/>
    </source>
</evidence>
<dbReference type="Pfam" id="PF00172">
    <property type="entry name" value="Zn_clus"/>
    <property type="match status" value="1"/>
</dbReference>
<dbReference type="AlphaFoldDB" id="A0AAD4PVB6"/>
<evidence type="ECO:0000313" key="8">
    <source>
        <dbReference type="Proteomes" id="UP001201262"/>
    </source>
</evidence>
<dbReference type="InterPro" id="IPR007219">
    <property type="entry name" value="XnlR_reg_dom"/>
</dbReference>
<keyword evidence="1" id="KW-0479">Metal-binding</keyword>
<evidence type="ECO:0000259" key="6">
    <source>
        <dbReference type="PROSITE" id="PS50048"/>
    </source>
</evidence>
<dbReference type="RefSeq" id="XP_046066401.1">
    <property type="nucleotide sequence ID" value="XM_046217454.1"/>
</dbReference>
<dbReference type="PROSITE" id="PS50048">
    <property type="entry name" value="ZN2_CY6_FUNGAL_2"/>
    <property type="match status" value="1"/>
</dbReference>
<dbReference type="GO" id="GO:0000981">
    <property type="term" value="F:DNA-binding transcription factor activity, RNA polymerase II-specific"/>
    <property type="evidence" value="ECO:0007669"/>
    <property type="project" value="InterPro"/>
</dbReference>
<protein>
    <recommendedName>
        <fullName evidence="6">Zn(2)-C6 fungal-type domain-containing protein</fullName>
    </recommendedName>
</protein>
<accession>A0AAD4PVB6</accession>
<evidence type="ECO:0000256" key="2">
    <source>
        <dbReference type="ARBA" id="ARBA00023015"/>
    </source>
</evidence>
<name>A0AAD4PVB6_9EURO</name>
<evidence type="ECO:0000256" key="3">
    <source>
        <dbReference type="ARBA" id="ARBA00023125"/>
    </source>
</evidence>
<keyword evidence="4" id="KW-0804">Transcription</keyword>
<keyword evidence="2" id="KW-0805">Transcription regulation</keyword>
<dbReference type="Gene3D" id="4.10.240.10">
    <property type="entry name" value="Zn(2)-C6 fungal-type DNA-binding domain"/>
    <property type="match status" value="1"/>
</dbReference>
<dbReference type="PANTHER" id="PTHR46910:SF5">
    <property type="entry name" value="ZN(II)2CYS6 TRANSCRIPTION FACTOR (EUROFUNG)"/>
    <property type="match status" value="1"/>
</dbReference>
<comment type="caution">
    <text evidence="7">The sequence shown here is derived from an EMBL/GenBank/DDBJ whole genome shotgun (WGS) entry which is preliminary data.</text>
</comment>
<dbReference type="SMART" id="SM00066">
    <property type="entry name" value="GAL4"/>
    <property type="match status" value="1"/>
</dbReference>
<dbReference type="InterPro" id="IPR050987">
    <property type="entry name" value="AtrR-like"/>
</dbReference>
<dbReference type="GO" id="GO:0006351">
    <property type="term" value="P:DNA-templated transcription"/>
    <property type="evidence" value="ECO:0007669"/>
    <property type="project" value="InterPro"/>
</dbReference>
<keyword evidence="8" id="KW-1185">Reference proteome</keyword>
<reference evidence="7" key="1">
    <citation type="submission" date="2021-12" db="EMBL/GenBank/DDBJ databases">
        <title>Convergent genome expansion in fungi linked to evolution of root-endophyte symbiosis.</title>
        <authorList>
            <consortium name="DOE Joint Genome Institute"/>
            <person name="Ke Y.-H."/>
            <person name="Bonito G."/>
            <person name="Liao H.-L."/>
            <person name="Looney B."/>
            <person name="Rojas-Flechas A."/>
            <person name="Nash J."/>
            <person name="Hameed K."/>
            <person name="Schadt C."/>
            <person name="Martin F."/>
            <person name="Crous P.W."/>
            <person name="Miettinen O."/>
            <person name="Magnuson J.K."/>
            <person name="Labbe J."/>
            <person name="Jacobson D."/>
            <person name="Doktycz M.J."/>
            <person name="Veneault-Fourrey C."/>
            <person name="Kuo A."/>
            <person name="Mondo S."/>
            <person name="Calhoun S."/>
            <person name="Riley R."/>
            <person name="Ohm R."/>
            <person name="LaButti K."/>
            <person name="Andreopoulos B."/>
            <person name="Pangilinan J."/>
            <person name="Nolan M."/>
            <person name="Tritt A."/>
            <person name="Clum A."/>
            <person name="Lipzen A."/>
            <person name="Daum C."/>
            <person name="Barry K."/>
            <person name="Grigoriev I.V."/>
            <person name="Vilgalys R."/>
        </authorList>
    </citation>
    <scope>NUCLEOTIDE SEQUENCE</scope>
    <source>
        <strain evidence="7">PMI_201</strain>
    </source>
</reference>
<dbReference type="Proteomes" id="UP001201262">
    <property type="component" value="Unassembled WGS sequence"/>
</dbReference>
<dbReference type="CDD" id="cd12148">
    <property type="entry name" value="fungal_TF_MHR"/>
    <property type="match status" value="1"/>
</dbReference>
<dbReference type="SMART" id="SM00906">
    <property type="entry name" value="Fungal_trans"/>
    <property type="match status" value="1"/>
</dbReference>
<evidence type="ECO:0000256" key="1">
    <source>
        <dbReference type="ARBA" id="ARBA00022723"/>
    </source>
</evidence>
<organism evidence="7 8">
    <name type="scientific">Talaromyces proteolyticus</name>
    <dbReference type="NCBI Taxonomy" id="1131652"/>
    <lineage>
        <taxon>Eukaryota</taxon>
        <taxon>Fungi</taxon>
        <taxon>Dikarya</taxon>
        <taxon>Ascomycota</taxon>
        <taxon>Pezizomycotina</taxon>
        <taxon>Eurotiomycetes</taxon>
        <taxon>Eurotiomycetidae</taxon>
        <taxon>Eurotiales</taxon>
        <taxon>Trichocomaceae</taxon>
        <taxon>Talaromyces</taxon>
        <taxon>Talaromyces sect. Bacilispori</taxon>
    </lineage>
</organism>
<proteinExistence type="predicted"/>
<dbReference type="PANTHER" id="PTHR46910">
    <property type="entry name" value="TRANSCRIPTION FACTOR PDR1"/>
    <property type="match status" value="1"/>
</dbReference>
<keyword evidence="5" id="KW-0539">Nucleus</keyword>
<dbReference type="InterPro" id="IPR036864">
    <property type="entry name" value="Zn2-C6_fun-type_DNA-bd_sf"/>
</dbReference>
<feature type="domain" description="Zn(2)-C6 fungal-type" evidence="6">
    <location>
        <begin position="22"/>
        <end position="51"/>
    </location>
</feature>
<dbReference type="Pfam" id="PF04082">
    <property type="entry name" value="Fungal_trans"/>
    <property type="match status" value="1"/>
</dbReference>
<gene>
    <name evidence="7" type="ORF">BGW36DRAFT_390242</name>
</gene>
<dbReference type="EMBL" id="JAJTJA010000014">
    <property type="protein sequence ID" value="KAH8690118.1"/>
    <property type="molecule type" value="Genomic_DNA"/>
</dbReference>
<dbReference type="SUPFAM" id="SSF57701">
    <property type="entry name" value="Zn2/Cys6 DNA-binding domain"/>
    <property type="match status" value="1"/>
</dbReference>
<dbReference type="InterPro" id="IPR001138">
    <property type="entry name" value="Zn2Cys6_DnaBD"/>
</dbReference>
<dbReference type="GO" id="GO:0008270">
    <property type="term" value="F:zinc ion binding"/>
    <property type="evidence" value="ECO:0007669"/>
    <property type="project" value="InterPro"/>
</dbReference>
<dbReference type="GO" id="GO:0003677">
    <property type="term" value="F:DNA binding"/>
    <property type="evidence" value="ECO:0007669"/>
    <property type="project" value="UniProtKB-KW"/>
</dbReference>
<keyword evidence="3" id="KW-0238">DNA-binding</keyword>
<dbReference type="CDD" id="cd00067">
    <property type="entry name" value="GAL4"/>
    <property type="match status" value="1"/>
</dbReference>
<sequence>MESRGVNGADRSNGRTGIMRRSCDQCRTRKVGCDRGSPCSNCASSGINCTHSTIASKTVAPKQRVLISAQYEQKIDQIAKGIDSLTVLLSQNASRGVEKSETALVWHPSQASSDKDIAAHQTRLSSHGGDAQWDHSAHIIKFVKAVVDNRNPQYGDSPSEVVASLKKLLEILNAPATTLQTSHKFQISNNAANSPPMPPLEAVVNALRWAKDHQGYARIARIAQILPVDQFTEICRKVYFAVDDYSELDLILANGYLSYVFSERILVSGLSDYRKYFQICRENFHNGLAQLPLFLPPSMEIIAALTLGAFDSIANSNATKSWTFISAATNLCQTLGYHRLSPRMEGMDQSSQEAQNRLFWTIYKIDKGLSLQLGRPSNMRDDEITLLPDTPEPLYTRLGRIQGKVYDQLYSPVGLSRPSHERGNIAQTLAGQVRDIINETHSEALDATTRIIDDQTDPMQRILLQCDLVCQSSLLAMILRAVPVAPGLPSDVSDDCIAVARDVFDIHQKCMADLRSCKEPSLVTQYLSWAILHIPFVPFSILFTHAIQFIDTGDLDRLDRFALSLKIDTYDNRGESITHPYRVYELLYPTLVPISLGDLDLSGRFGMETDAEDLFNDEFQILDPDPFGLSDWYYSNQQIMRLLGEDVTL</sequence>